<proteinExistence type="predicted"/>
<organism evidence="2 3">
    <name type="scientific">Belnapia arida</name>
    <dbReference type="NCBI Taxonomy" id="2804533"/>
    <lineage>
        <taxon>Bacteria</taxon>
        <taxon>Pseudomonadati</taxon>
        <taxon>Pseudomonadota</taxon>
        <taxon>Alphaproteobacteria</taxon>
        <taxon>Acetobacterales</taxon>
        <taxon>Roseomonadaceae</taxon>
        <taxon>Belnapia</taxon>
    </lineage>
</organism>
<name>A0ABS1UAB9_9PROT</name>
<keyword evidence="3" id="KW-1185">Reference proteome</keyword>
<gene>
    <name evidence="2" type="ORF">JMJ56_26930</name>
</gene>
<dbReference type="SMART" id="SM01252">
    <property type="entry name" value="KilA-N"/>
    <property type="match status" value="1"/>
</dbReference>
<dbReference type="InterPro" id="IPR036887">
    <property type="entry name" value="HTH_APSES_sf"/>
</dbReference>
<dbReference type="SUPFAM" id="SSF54616">
    <property type="entry name" value="DNA-binding domain of Mlu1-box binding protein MBP1"/>
    <property type="match status" value="1"/>
</dbReference>
<feature type="domain" description="KilA-N" evidence="1">
    <location>
        <begin position="1"/>
        <end position="122"/>
    </location>
</feature>
<evidence type="ECO:0000313" key="2">
    <source>
        <dbReference type="EMBL" id="MBL6081631.1"/>
    </source>
</evidence>
<dbReference type="EMBL" id="JAETWB010000032">
    <property type="protein sequence ID" value="MBL6081631.1"/>
    <property type="molecule type" value="Genomic_DNA"/>
</dbReference>
<comment type="caution">
    <text evidence="2">The sequence shown here is derived from an EMBL/GenBank/DDBJ whole genome shotgun (WGS) entry which is preliminary data.</text>
</comment>
<accession>A0ABS1UAB9</accession>
<dbReference type="Proteomes" id="UP000660885">
    <property type="component" value="Unassembled WGS sequence"/>
</dbReference>
<dbReference type="InterPro" id="IPR017880">
    <property type="entry name" value="KilA_N"/>
</dbReference>
<reference evidence="2 3" key="1">
    <citation type="submission" date="2021-01" db="EMBL/GenBank/DDBJ databases">
        <title>Belnapia mucosa sp. nov. and Belnapia arida sp. nov., isolated from the Tabernas Desert (Almeria, Spain).</title>
        <authorList>
            <person name="Molina-Menor E."/>
            <person name="Vidal-Verdu A."/>
            <person name="Calonge A."/>
            <person name="Satari L."/>
            <person name="Pereto J."/>
            <person name="Porcar M."/>
        </authorList>
    </citation>
    <scope>NUCLEOTIDE SEQUENCE [LARGE SCALE GENOMIC DNA]</scope>
    <source>
        <strain evidence="2 3">T18</strain>
    </source>
</reference>
<dbReference type="InterPro" id="IPR018004">
    <property type="entry name" value="KilA/APSES_HTH"/>
</dbReference>
<sequence length="285" mass="32046">MTPINTLSYHGAPIRLRGAMLNLTDMWQAAGRPENRRPTDWLILDETQRFRAHARVHWTELEDPAVDNAVLDGIIRTDSDGFVATLRGRHGGTWAHWQLALSYARYLSPQFHLWCNTVVRAAIERRAGLPAAGHDPLLAHLAQQFQQLHRRIDTLERHAADLMFLMLSAQEVVLGNRLEFTELGRSLIAKAVAAEPFGGQCPCCRAVPVLARTGRTVPGAEYDHFFHRGLNKPEHGWLVCAACHAELTYGGYLVRFARIPEFRAFQAALLEQRRRVQARAGTPPA</sequence>
<evidence type="ECO:0000259" key="1">
    <source>
        <dbReference type="PROSITE" id="PS51301"/>
    </source>
</evidence>
<dbReference type="Pfam" id="PF04383">
    <property type="entry name" value="KilA-N"/>
    <property type="match status" value="1"/>
</dbReference>
<protein>
    <submittedName>
        <fullName evidence="2">KilA-N domain-containing protein</fullName>
    </submittedName>
</protein>
<dbReference type="RefSeq" id="WP_202834848.1">
    <property type="nucleotide sequence ID" value="NZ_JAETWB010000032.1"/>
</dbReference>
<evidence type="ECO:0000313" key="3">
    <source>
        <dbReference type="Proteomes" id="UP000660885"/>
    </source>
</evidence>
<dbReference type="PROSITE" id="PS51301">
    <property type="entry name" value="KILA_N"/>
    <property type="match status" value="1"/>
</dbReference>